<keyword evidence="3" id="KW-1185">Reference proteome</keyword>
<evidence type="ECO:0000313" key="3">
    <source>
        <dbReference type="Proteomes" id="UP000639396"/>
    </source>
</evidence>
<dbReference type="AlphaFoldDB" id="A0A927GZ77"/>
<accession>A0A927GZ77</accession>
<gene>
    <name evidence="2" type="ORF">IDH45_08220</name>
</gene>
<comment type="caution">
    <text evidence="2">The sequence shown here is derived from an EMBL/GenBank/DDBJ whole genome shotgun (WGS) entry which is preliminary data.</text>
</comment>
<organism evidence="2 3">
    <name type="scientific">Paenibacillus oceani</name>
    <dbReference type="NCBI Taxonomy" id="2772510"/>
    <lineage>
        <taxon>Bacteria</taxon>
        <taxon>Bacillati</taxon>
        <taxon>Bacillota</taxon>
        <taxon>Bacilli</taxon>
        <taxon>Bacillales</taxon>
        <taxon>Paenibacillaceae</taxon>
        <taxon>Paenibacillus</taxon>
    </lineage>
</organism>
<proteinExistence type="predicted"/>
<keyword evidence="1" id="KW-0812">Transmembrane</keyword>
<name>A0A927GZ77_9BACL</name>
<dbReference type="EMBL" id="JACXJA010000007">
    <property type="protein sequence ID" value="MBD2861963.1"/>
    <property type="molecule type" value="Genomic_DNA"/>
</dbReference>
<dbReference type="Proteomes" id="UP000639396">
    <property type="component" value="Unassembled WGS sequence"/>
</dbReference>
<keyword evidence="1" id="KW-1133">Transmembrane helix</keyword>
<feature type="transmembrane region" description="Helical" evidence="1">
    <location>
        <begin position="6"/>
        <end position="25"/>
    </location>
</feature>
<keyword evidence="1" id="KW-0472">Membrane</keyword>
<reference evidence="2" key="1">
    <citation type="submission" date="2020-09" db="EMBL/GenBank/DDBJ databases">
        <title>A novel bacterium of genus Paenibacillus, isolated from South China Sea.</title>
        <authorList>
            <person name="Huang H."/>
            <person name="Mo K."/>
            <person name="Hu Y."/>
        </authorList>
    </citation>
    <scope>NUCLEOTIDE SEQUENCE</scope>
    <source>
        <strain evidence="2">IB182363</strain>
    </source>
</reference>
<evidence type="ECO:0000313" key="2">
    <source>
        <dbReference type="EMBL" id="MBD2861963.1"/>
    </source>
</evidence>
<evidence type="ECO:0000256" key="1">
    <source>
        <dbReference type="SAM" id="Phobius"/>
    </source>
</evidence>
<protein>
    <submittedName>
        <fullName evidence="2">Uncharacterized protein</fullName>
    </submittedName>
</protein>
<sequence length="58" mass="6498">MMTFMVPILFVILLAVGGMAIFTGWENIRQTKAWKAQPARTGRAVRLDWSGSEARGMK</sequence>